<reference evidence="2 3" key="1">
    <citation type="submission" date="2016-03" db="EMBL/GenBank/DDBJ databases">
        <title>Photobacterium proteolyticum sp. nov. a protease producing bacterium isolated from ocean sediments of Laizhou Bay.</title>
        <authorList>
            <person name="Li Y."/>
        </authorList>
    </citation>
    <scope>NUCLEOTIDE SEQUENCE [LARGE SCALE GENOMIC DNA]</scope>
    <source>
        <strain evidence="2 3">R-40508</strain>
    </source>
</reference>
<keyword evidence="3" id="KW-1185">Reference proteome</keyword>
<dbReference type="AlphaFoldDB" id="A0A178K4B9"/>
<accession>A0A178K4B9</accession>
<organism evidence="2 3">
    <name type="scientific">Photobacterium jeanii</name>
    <dbReference type="NCBI Taxonomy" id="858640"/>
    <lineage>
        <taxon>Bacteria</taxon>
        <taxon>Pseudomonadati</taxon>
        <taxon>Pseudomonadota</taxon>
        <taxon>Gammaproteobacteria</taxon>
        <taxon>Vibrionales</taxon>
        <taxon>Vibrionaceae</taxon>
        <taxon>Photobacterium</taxon>
    </lineage>
</organism>
<evidence type="ECO:0000313" key="3">
    <source>
        <dbReference type="Proteomes" id="UP000078503"/>
    </source>
</evidence>
<sequence length="107" mass="11738">MKKYVFLIFAFLISAQAFALDLQNAKNQGLVGETNSGFIAPLASSPSSEVRKLVADVNTQREASYKRISVSHGLSVAEVGHLAYKKAIQKTRSGNYYQNASGKWVKK</sequence>
<dbReference type="Pfam" id="PF07027">
    <property type="entry name" value="DUF1318"/>
    <property type="match status" value="1"/>
</dbReference>
<feature type="chain" id="PRO_5008089974" description="DUF1318 domain-containing protein" evidence="1">
    <location>
        <begin position="20"/>
        <end position="107"/>
    </location>
</feature>
<evidence type="ECO:0000256" key="1">
    <source>
        <dbReference type="SAM" id="SignalP"/>
    </source>
</evidence>
<evidence type="ECO:0000313" key="2">
    <source>
        <dbReference type="EMBL" id="OAN11562.1"/>
    </source>
</evidence>
<name>A0A178K4B9_9GAMM</name>
<dbReference type="PIRSF" id="PIRSF025560">
    <property type="entry name" value="UCP025560"/>
    <property type="match status" value="1"/>
</dbReference>
<dbReference type="EMBL" id="LVHF01000033">
    <property type="protein sequence ID" value="OAN11562.1"/>
    <property type="molecule type" value="Genomic_DNA"/>
</dbReference>
<dbReference type="OrthoDB" id="9798130at2"/>
<gene>
    <name evidence="2" type="ORF">A3K86_21810</name>
</gene>
<protein>
    <recommendedName>
        <fullName evidence="4">DUF1318 domain-containing protein</fullName>
    </recommendedName>
</protein>
<comment type="caution">
    <text evidence="2">The sequence shown here is derived from an EMBL/GenBank/DDBJ whole genome shotgun (WGS) entry which is preliminary data.</text>
</comment>
<proteinExistence type="predicted"/>
<evidence type="ECO:0008006" key="4">
    <source>
        <dbReference type="Google" id="ProtNLM"/>
    </source>
</evidence>
<feature type="signal peptide" evidence="1">
    <location>
        <begin position="1"/>
        <end position="19"/>
    </location>
</feature>
<dbReference type="Proteomes" id="UP000078503">
    <property type="component" value="Unassembled WGS sequence"/>
</dbReference>
<keyword evidence="1" id="KW-0732">Signal</keyword>
<dbReference type="STRING" id="858640.A3K86_21810"/>
<dbReference type="InterPro" id="IPR008309">
    <property type="entry name" value="YdbL"/>
</dbReference>
<dbReference type="RefSeq" id="WP_068336610.1">
    <property type="nucleotide sequence ID" value="NZ_LVHF01000033.1"/>
</dbReference>